<dbReference type="PROSITE" id="PS51375">
    <property type="entry name" value="PPR"/>
    <property type="match status" value="1"/>
</dbReference>
<evidence type="ECO:0000256" key="10">
    <source>
        <dbReference type="ARBA" id="ARBA00022801"/>
    </source>
</evidence>
<keyword evidence="14" id="KW-0496">Mitochondrion</keyword>
<dbReference type="NCBIfam" id="TIGR00756">
    <property type="entry name" value="PPR"/>
    <property type="match status" value="1"/>
</dbReference>
<keyword evidence="9" id="KW-0677">Repeat</keyword>
<dbReference type="PANTHER" id="PTHR13547">
    <property type="match status" value="1"/>
</dbReference>
<dbReference type="Gene3D" id="3.40.50.11980">
    <property type="match status" value="1"/>
</dbReference>
<evidence type="ECO:0000259" key="17">
    <source>
        <dbReference type="Pfam" id="PF16953"/>
    </source>
</evidence>
<evidence type="ECO:0000256" key="5">
    <source>
        <dbReference type="ARBA" id="ARBA00012179"/>
    </source>
</evidence>
<gene>
    <name evidence="19" type="ORF">FCC1311_028972</name>
</gene>
<evidence type="ECO:0000256" key="15">
    <source>
        <dbReference type="PROSITE-ProRule" id="PRU00708"/>
    </source>
</evidence>
<evidence type="ECO:0000256" key="2">
    <source>
        <dbReference type="ARBA" id="ARBA00001946"/>
    </source>
</evidence>
<dbReference type="InterPro" id="IPR031595">
    <property type="entry name" value="PRORP_C"/>
</dbReference>
<dbReference type="GO" id="GO:0004526">
    <property type="term" value="F:ribonuclease P activity"/>
    <property type="evidence" value="ECO:0007669"/>
    <property type="project" value="UniProtKB-EC"/>
</dbReference>
<dbReference type="Gene3D" id="1.25.40.10">
    <property type="entry name" value="Tetratricopeptide repeat domain"/>
    <property type="match status" value="1"/>
</dbReference>
<name>A0A2R5G6K7_9STRA</name>
<evidence type="ECO:0000256" key="13">
    <source>
        <dbReference type="ARBA" id="ARBA00022946"/>
    </source>
</evidence>
<dbReference type="InterPro" id="IPR002885">
    <property type="entry name" value="PPR_rpt"/>
</dbReference>
<dbReference type="GO" id="GO:0097745">
    <property type="term" value="P:mitochondrial tRNA 5'-end processing"/>
    <property type="evidence" value="ECO:0007669"/>
    <property type="project" value="TreeGrafter"/>
</dbReference>
<dbReference type="GO" id="GO:0001682">
    <property type="term" value="P:tRNA 5'-leader removal"/>
    <property type="evidence" value="ECO:0007669"/>
    <property type="project" value="TreeGrafter"/>
</dbReference>
<feature type="domain" description="PROP1-like PPR" evidence="18">
    <location>
        <begin position="168"/>
        <end position="284"/>
    </location>
</feature>
<dbReference type="InterPro" id="IPR033443">
    <property type="entry name" value="PROP1-like_PPR_dom"/>
</dbReference>
<feature type="compositionally biased region" description="Basic and acidic residues" evidence="16">
    <location>
        <begin position="15"/>
        <end position="25"/>
    </location>
</feature>
<dbReference type="InterPro" id="IPR011990">
    <property type="entry name" value="TPR-like_helical_dom_sf"/>
</dbReference>
<evidence type="ECO:0000256" key="3">
    <source>
        <dbReference type="ARBA" id="ARBA00004173"/>
    </source>
</evidence>
<dbReference type="GO" id="GO:0030678">
    <property type="term" value="C:mitochondrial ribonuclease P complex"/>
    <property type="evidence" value="ECO:0007669"/>
    <property type="project" value="TreeGrafter"/>
</dbReference>
<keyword evidence="11" id="KW-0862">Zinc</keyword>
<evidence type="ECO:0000256" key="12">
    <source>
        <dbReference type="ARBA" id="ARBA00022842"/>
    </source>
</evidence>
<accession>A0A2R5G6K7</accession>
<comment type="cofactor">
    <cofactor evidence="2">
        <name>Mg(2+)</name>
        <dbReference type="ChEBI" id="CHEBI:18420"/>
    </cofactor>
</comment>
<dbReference type="EC" id="3.1.26.5" evidence="5"/>
<evidence type="ECO:0000256" key="16">
    <source>
        <dbReference type="SAM" id="MobiDB-lite"/>
    </source>
</evidence>
<evidence type="ECO:0000256" key="4">
    <source>
        <dbReference type="ARBA" id="ARBA00007626"/>
    </source>
</evidence>
<comment type="subcellular location">
    <subcellularLocation>
        <location evidence="3">Mitochondrion</location>
    </subcellularLocation>
</comment>
<sequence>MEGEDKGAMRGGKAGAEKGGSDKHSKTSTSANKSAVVNAPARSEPHANREKRKDVGGPDRTGKVAKLIHRDGRNVQNEEDRKARSMVNTGVSGGVPLSKFVDLESYMEPSKYLRLHKLSQVEPEQAHVLRLDIEHQVIQRFEDFEAFFAWFKAHRDDIMQRVKLRPGVIRLLSMTDRDDMMQELLDGDLLKGKSSSKEGVQVSEALWSNVVKWLSSKGEIDRALEMVNQMREANIVPRVRTYLGALTYLSEKAQSQKDLDYIRQIHGTMEELKVDLRDEEDVYHLYFNCCLRVAKAAKANEDLSLQRLALSIFDDLLVNWFFKSNHVPGAKTTDILRERVEIDPDHTWEVTDDVVVDADSGKCGCCSETLASIEPSPEKIEAMLPDLIEYLKTTMHNRMDRDAAIESFDRKINVPYDVLIDAANIAHYKQNFGNRPRWSFVQLQQVLDAIGPDKHKLVVMHRMHTGKRHMTEAGNREAWRKLTQDPSVTICTIESGNDDLFWLLAAMKANVPFVSNDFLRDHVHTLLSSPEYLEWKERHQAYYRMYRLDALSCQNIDLYWPPKFSIRAQATQSCWHLPYRVVDLVDFSENENALPGNIPDDFRWVCFRRASSSSNGKT</sequence>
<evidence type="ECO:0000256" key="6">
    <source>
        <dbReference type="ARBA" id="ARBA00022694"/>
    </source>
</evidence>
<comment type="catalytic activity">
    <reaction evidence="1">
        <text>Endonucleolytic cleavage of RNA, removing 5'-extranucleotides from tRNA precursor.</text>
        <dbReference type="EC" id="3.1.26.5"/>
    </reaction>
</comment>
<organism evidence="19 20">
    <name type="scientific">Hondaea fermentalgiana</name>
    <dbReference type="NCBI Taxonomy" id="2315210"/>
    <lineage>
        <taxon>Eukaryota</taxon>
        <taxon>Sar</taxon>
        <taxon>Stramenopiles</taxon>
        <taxon>Bigyra</taxon>
        <taxon>Labyrinthulomycetes</taxon>
        <taxon>Thraustochytrida</taxon>
        <taxon>Thraustochytriidae</taxon>
        <taxon>Hondaea</taxon>
    </lineage>
</organism>
<keyword evidence="12" id="KW-0460">Magnesium</keyword>
<evidence type="ECO:0000313" key="20">
    <source>
        <dbReference type="Proteomes" id="UP000241890"/>
    </source>
</evidence>
<dbReference type="Proteomes" id="UP000241890">
    <property type="component" value="Unassembled WGS sequence"/>
</dbReference>
<dbReference type="Pfam" id="PF16953">
    <property type="entry name" value="PRORP"/>
    <property type="match status" value="1"/>
</dbReference>
<dbReference type="PANTHER" id="PTHR13547:SF1">
    <property type="entry name" value="MITOCHONDRIAL RIBONUCLEASE P CATALYTIC SUBUNIT"/>
    <property type="match status" value="1"/>
</dbReference>
<feature type="repeat" description="PPR" evidence="15">
    <location>
        <begin position="203"/>
        <end position="237"/>
    </location>
</feature>
<feature type="region of interest" description="Disordered" evidence="16">
    <location>
        <begin position="1"/>
        <end position="65"/>
    </location>
</feature>
<keyword evidence="13" id="KW-0809">Transit peptide</keyword>
<dbReference type="GO" id="GO:0046872">
    <property type="term" value="F:metal ion binding"/>
    <property type="evidence" value="ECO:0007669"/>
    <property type="project" value="UniProtKB-KW"/>
</dbReference>
<comment type="caution">
    <text evidence="19">The sequence shown here is derived from an EMBL/GenBank/DDBJ whole genome shotgun (WGS) entry which is preliminary data.</text>
</comment>
<evidence type="ECO:0000259" key="18">
    <source>
        <dbReference type="Pfam" id="PF17177"/>
    </source>
</evidence>
<feature type="domain" description="PRORP" evidence="17">
    <location>
        <begin position="359"/>
        <end position="583"/>
    </location>
</feature>
<keyword evidence="10" id="KW-0378">Hydrolase</keyword>
<keyword evidence="8" id="KW-0479">Metal-binding</keyword>
<proteinExistence type="inferred from homology"/>
<reference evidence="19 20" key="1">
    <citation type="submission" date="2017-12" db="EMBL/GenBank/DDBJ databases">
        <title>Sequencing, de novo assembly and annotation of complete genome of a new Thraustochytrid species, strain FCC1311.</title>
        <authorList>
            <person name="Sedici K."/>
            <person name="Godart F."/>
            <person name="Aiese Cigliano R."/>
            <person name="Sanseverino W."/>
            <person name="Barakat M."/>
            <person name="Ortet P."/>
            <person name="Marechal E."/>
            <person name="Cagnac O."/>
            <person name="Amato A."/>
        </authorList>
    </citation>
    <scope>NUCLEOTIDE SEQUENCE [LARGE SCALE GENOMIC DNA]</scope>
</reference>
<evidence type="ECO:0000256" key="14">
    <source>
        <dbReference type="ARBA" id="ARBA00023128"/>
    </source>
</evidence>
<evidence type="ECO:0000256" key="1">
    <source>
        <dbReference type="ARBA" id="ARBA00000928"/>
    </source>
</evidence>
<dbReference type="InParanoid" id="A0A2R5G6K7"/>
<dbReference type="Pfam" id="PF17177">
    <property type="entry name" value="PPR_long"/>
    <property type="match status" value="1"/>
</dbReference>
<feature type="compositionally biased region" description="Basic and acidic residues" evidence="16">
    <location>
        <begin position="43"/>
        <end position="65"/>
    </location>
</feature>
<evidence type="ECO:0000256" key="9">
    <source>
        <dbReference type="ARBA" id="ARBA00022737"/>
    </source>
</evidence>
<evidence type="ECO:0000256" key="7">
    <source>
        <dbReference type="ARBA" id="ARBA00022722"/>
    </source>
</evidence>
<keyword evidence="20" id="KW-1185">Reference proteome</keyword>
<evidence type="ECO:0000256" key="11">
    <source>
        <dbReference type="ARBA" id="ARBA00022833"/>
    </source>
</evidence>
<dbReference type="EMBL" id="BEYU01000022">
    <property type="protein sequence ID" value="GBG26676.1"/>
    <property type="molecule type" value="Genomic_DNA"/>
</dbReference>
<keyword evidence="7" id="KW-0540">Nuclease</keyword>
<dbReference type="AlphaFoldDB" id="A0A2R5G6K7"/>
<dbReference type="OrthoDB" id="46913at2759"/>
<evidence type="ECO:0000256" key="8">
    <source>
        <dbReference type="ARBA" id="ARBA00022723"/>
    </source>
</evidence>
<keyword evidence="6" id="KW-0819">tRNA processing</keyword>
<protein>
    <recommendedName>
        <fullName evidence="5">ribonuclease P</fullName>
        <ecNumber evidence="5">3.1.26.5</ecNumber>
    </recommendedName>
</protein>
<evidence type="ECO:0000313" key="19">
    <source>
        <dbReference type="EMBL" id="GBG26676.1"/>
    </source>
</evidence>
<comment type="similarity">
    <text evidence="4">Belongs to the PPR family. P subfamily.</text>
</comment>